<protein>
    <submittedName>
        <fullName evidence="1">Uncharacterized protein</fullName>
    </submittedName>
</protein>
<evidence type="ECO:0000313" key="2">
    <source>
        <dbReference type="Proteomes" id="UP001630127"/>
    </source>
</evidence>
<dbReference type="EMBL" id="JBJUIK010000012">
    <property type="protein sequence ID" value="KAL3510047.1"/>
    <property type="molecule type" value="Genomic_DNA"/>
</dbReference>
<dbReference type="Proteomes" id="UP001630127">
    <property type="component" value="Unassembled WGS sequence"/>
</dbReference>
<organism evidence="1 2">
    <name type="scientific">Cinchona calisaya</name>
    <dbReference type="NCBI Taxonomy" id="153742"/>
    <lineage>
        <taxon>Eukaryota</taxon>
        <taxon>Viridiplantae</taxon>
        <taxon>Streptophyta</taxon>
        <taxon>Embryophyta</taxon>
        <taxon>Tracheophyta</taxon>
        <taxon>Spermatophyta</taxon>
        <taxon>Magnoliopsida</taxon>
        <taxon>eudicotyledons</taxon>
        <taxon>Gunneridae</taxon>
        <taxon>Pentapetalae</taxon>
        <taxon>asterids</taxon>
        <taxon>lamiids</taxon>
        <taxon>Gentianales</taxon>
        <taxon>Rubiaceae</taxon>
        <taxon>Cinchonoideae</taxon>
        <taxon>Cinchoneae</taxon>
        <taxon>Cinchona</taxon>
    </lineage>
</organism>
<dbReference type="AlphaFoldDB" id="A0ABD2YW46"/>
<evidence type="ECO:0000313" key="1">
    <source>
        <dbReference type="EMBL" id="KAL3510047.1"/>
    </source>
</evidence>
<comment type="caution">
    <text evidence="1">The sequence shown here is derived from an EMBL/GenBank/DDBJ whole genome shotgun (WGS) entry which is preliminary data.</text>
</comment>
<keyword evidence="2" id="KW-1185">Reference proteome</keyword>
<name>A0ABD2YW46_9GENT</name>
<reference evidence="1 2" key="1">
    <citation type="submission" date="2024-11" db="EMBL/GenBank/DDBJ databases">
        <title>A near-complete genome assembly of Cinchona calisaya.</title>
        <authorList>
            <person name="Lian D.C."/>
            <person name="Zhao X.W."/>
            <person name="Wei L."/>
        </authorList>
    </citation>
    <scope>NUCLEOTIDE SEQUENCE [LARGE SCALE GENOMIC DNA]</scope>
    <source>
        <tissue evidence="1">Nenye</tissue>
    </source>
</reference>
<accession>A0ABD2YW46</accession>
<proteinExistence type="predicted"/>
<sequence>MGGLDRAAKIAGSLARNPDLVGFHQGTPKVYFFSCISHIFHEDDLLEIAEHWEIIEDPMIADLLSPEYASEPQESQLASRYSSVELKEVELLSRSVGVKCDGGVEVLVPFSQVACAYGYLPEDLYPEAKKEEQEKEIGIYFMSEMKFSTAQPAGRDSPAIANVVSGAVHSEEKDHSTID</sequence>
<gene>
    <name evidence="1" type="ORF">ACH5RR_029448</name>
</gene>